<comment type="subunit">
    <text evidence="1">Interacts with PEX19.</text>
</comment>
<evidence type="ECO:0000256" key="2">
    <source>
        <dbReference type="ARBA" id="ARBA00014294"/>
    </source>
</evidence>
<dbReference type="CTD" id="8504"/>
<evidence type="ECO:0000313" key="7">
    <source>
        <dbReference type="Proteomes" id="UP000515204"/>
    </source>
</evidence>
<accession>A0A6P3XPC8</accession>
<dbReference type="GO" id="GO:0045046">
    <property type="term" value="P:protein import into peroxisome membrane"/>
    <property type="evidence" value="ECO:0007669"/>
    <property type="project" value="TreeGrafter"/>
</dbReference>
<dbReference type="GO" id="GO:0030674">
    <property type="term" value="F:protein-macromolecule adaptor activity"/>
    <property type="evidence" value="ECO:0007669"/>
    <property type="project" value="TreeGrafter"/>
</dbReference>
<sequence>MLSSIQQFFKRHQRKFIIGSAIFGGIVLITRYTQYRIREWQQREIRAILERAKKQQHFEHLEKTCDQMTKSLALNIRNTIIKELDGQTIINQLKHGSANKIALWNELKVIAVTRSAVIIYAYTMLVTFLRIQINVISGYMYQNQIAENNVEEYDVRAKYLQLSAYFIHDGVQKLCNLMKSKVEQVTFAISLDNKLTLRDLEQIYWAITSSIFADNLNDPIKNFTSYAISATQQAKKLTNGNNETSVYSNIIDQTLDLLESDEVQNLTQRNIRSGFVSLIDRISEYFDIASKTKNGISYSETSSQDDPNEAVNNGTSEFLDINKSTLPMAKIIPIIIGQIPDNPVIRDASADLLEYLMSNNDIKMLGANIYEAFSCKTYA</sequence>
<dbReference type="PANTHER" id="PTHR28080:SF1">
    <property type="entry name" value="PEROXISOMAL BIOGENESIS FACTOR 3"/>
    <property type="match status" value="1"/>
</dbReference>
<protein>
    <recommendedName>
        <fullName evidence="2">Peroxisomal biogenesis factor 3</fullName>
    </recommendedName>
    <alternativeName>
        <fullName evidence="5">Peroxisomal assembly protein PEX3</fullName>
    </alternativeName>
</protein>
<evidence type="ECO:0000256" key="4">
    <source>
        <dbReference type="ARBA" id="ARBA00025338"/>
    </source>
</evidence>
<dbReference type="Pfam" id="PF04882">
    <property type="entry name" value="Peroxin-3"/>
    <property type="match status" value="2"/>
</dbReference>
<dbReference type="PANTHER" id="PTHR28080">
    <property type="entry name" value="PEROXISOMAL BIOGENESIS FACTOR 3"/>
    <property type="match status" value="1"/>
</dbReference>
<comment type="function">
    <text evidence="4">Involved in peroxisome biosynthesis and integrity. Assembles membrane vesicles before the matrix proteins are translocated. As a docking factor for PEX19, is necessary for the import of peroxisomal membrane proteins in the peroxisomes.</text>
</comment>
<dbReference type="OrthoDB" id="45930at2759"/>
<keyword evidence="6" id="KW-0472">Membrane</keyword>
<feature type="transmembrane region" description="Helical" evidence="6">
    <location>
        <begin position="16"/>
        <end position="33"/>
    </location>
</feature>
<proteinExistence type="predicted"/>
<name>A0A6P3XPC8_DINQU</name>
<keyword evidence="3" id="KW-0962">Peroxisome biogenesis</keyword>
<dbReference type="GO" id="GO:0005778">
    <property type="term" value="C:peroxisomal membrane"/>
    <property type="evidence" value="ECO:0007669"/>
    <property type="project" value="InterPro"/>
</dbReference>
<dbReference type="AlphaFoldDB" id="A0A6P3XPC8"/>
<reference evidence="8" key="1">
    <citation type="submission" date="2025-08" db="UniProtKB">
        <authorList>
            <consortium name="RefSeq"/>
        </authorList>
    </citation>
    <scope>IDENTIFICATION</scope>
</reference>
<dbReference type="KEGG" id="dqu:106747069"/>
<keyword evidence="7" id="KW-1185">Reference proteome</keyword>
<evidence type="ECO:0000256" key="6">
    <source>
        <dbReference type="SAM" id="Phobius"/>
    </source>
</evidence>
<dbReference type="GeneID" id="106747069"/>
<keyword evidence="6" id="KW-0812">Transmembrane</keyword>
<gene>
    <name evidence="8" type="primary">LOC106747069</name>
</gene>
<organism evidence="7 8">
    <name type="scientific">Dinoponera quadriceps</name>
    <name type="common">South American ant</name>
    <dbReference type="NCBI Taxonomy" id="609295"/>
    <lineage>
        <taxon>Eukaryota</taxon>
        <taxon>Metazoa</taxon>
        <taxon>Ecdysozoa</taxon>
        <taxon>Arthropoda</taxon>
        <taxon>Hexapoda</taxon>
        <taxon>Insecta</taxon>
        <taxon>Pterygota</taxon>
        <taxon>Neoptera</taxon>
        <taxon>Endopterygota</taxon>
        <taxon>Hymenoptera</taxon>
        <taxon>Apocrita</taxon>
        <taxon>Aculeata</taxon>
        <taxon>Formicoidea</taxon>
        <taxon>Formicidae</taxon>
        <taxon>Ponerinae</taxon>
        <taxon>Ponerini</taxon>
        <taxon>Dinoponera</taxon>
    </lineage>
</organism>
<dbReference type="Proteomes" id="UP000515204">
    <property type="component" value="Unplaced"/>
</dbReference>
<dbReference type="RefSeq" id="XP_014479828.1">
    <property type="nucleotide sequence ID" value="XM_014624342.1"/>
</dbReference>
<keyword evidence="6" id="KW-1133">Transmembrane helix</keyword>
<evidence type="ECO:0000313" key="8">
    <source>
        <dbReference type="RefSeq" id="XP_014479828.1"/>
    </source>
</evidence>
<dbReference type="InterPro" id="IPR006966">
    <property type="entry name" value="Peroxin-3"/>
</dbReference>
<evidence type="ECO:0000256" key="3">
    <source>
        <dbReference type="ARBA" id="ARBA00022593"/>
    </source>
</evidence>
<evidence type="ECO:0000256" key="1">
    <source>
        <dbReference type="ARBA" id="ARBA00011494"/>
    </source>
</evidence>
<evidence type="ECO:0000256" key="5">
    <source>
        <dbReference type="ARBA" id="ARBA00029630"/>
    </source>
</evidence>